<proteinExistence type="predicted"/>
<dbReference type="AlphaFoldDB" id="A0A4C1XEI7"/>
<evidence type="ECO:0000313" key="1">
    <source>
        <dbReference type="EMBL" id="GBP60605.1"/>
    </source>
</evidence>
<protein>
    <submittedName>
        <fullName evidence="1">Uncharacterized protein</fullName>
    </submittedName>
</protein>
<sequence length="233" mass="26695">MFSLRSPATAVMSPAHLARALVTFAGSKATKGSGQFWKCIKLYDIHQVQGFQTFRYICNTFYTWLIPISDTEYKVKLVHLGDCKLLENKVDRQNYIAHHMGAKKVSRSNVVLFGNFTIPKRLGPIMHEIRVFQVQRNNARYLEFNLEKLTCHNPFIEQILNFVNVRYDDDCYAFPGNYTVEHFSLDDLNAVLSTATLETGRYAFDVDFKSNKGTLVCITLVVDMALMKKSSKK</sequence>
<keyword evidence="2" id="KW-1185">Reference proteome</keyword>
<dbReference type="EMBL" id="BGZK01000791">
    <property type="protein sequence ID" value="GBP60605.1"/>
    <property type="molecule type" value="Genomic_DNA"/>
</dbReference>
<dbReference type="Proteomes" id="UP000299102">
    <property type="component" value="Unassembled WGS sequence"/>
</dbReference>
<organism evidence="1 2">
    <name type="scientific">Eumeta variegata</name>
    <name type="common">Bagworm moth</name>
    <name type="synonym">Eumeta japonica</name>
    <dbReference type="NCBI Taxonomy" id="151549"/>
    <lineage>
        <taxon>Eukaryota</taxon>
        <taxon>Metazoa</taxon>
        <taxon>Ecdysozoa</taxon>
        <taxon>Arthropoda</taxon>
        <taxon>Hexapoda</taxon>
        <taxon>Insecta</taxon>
        <taxon>Pterygota</taxon>
        <taxon>Neoptera</taxon>
        <taxon>Endopterygota</taxon>
        <taxon>Lepidoptera</taxon>
        <taxon>Glossata</taxon>
        <taxon>Ditrysia</taxon>
        <taxon>Tineoidea</taxon>
        <taxon>Psychidae</taxon>
        <taxon>Oiketicinae</taxon>
        <taxon>Eumeta</taxon>
    </lineage>
</organism>
<accession>A0A4C1XEI7</accession>
<reference evidence="1 2" key="1">
    <citation type="journal article" date="2019" name="Commun. Biol.">
        <title>The bagworm genome reveals a unique fibroin gene that provides high tensile strength.</title>
        <authorList>
            <person name="Kono N."/>
            <person name="Nakamura H."/>
            <person name="Ohtoshi R."/>
            <person name="Tomita M."/>
            <person name="Numata K."/>
            <person name="Arakawa K."/>
        </authorList>
    </citation>
    <scope>NUCLEOTIDE SEQUENCE [LARGE SCALE GENOMIC DNA]</scope>
</reference>
<dbReference type="OrthoDB" id="7488598at2759"/>
<gene>
    <name evidence="1" type="ORF">EVAR_50969_1</name>
</gene>
<evidence type="ECO:0000313" key="2">
    <source>
        <dbReference type="Proteomes" id="UP000299102"/>
    </source>
</evidence>
<name>A0A4C1XEI7_EUMVA</name>
<comment type="caution">
    <text evidence="1">The sequence shown here is derived from an EMBL/GenBank/DDBJ whole genome shotgun (WGS) entry which is preliminary data.</text>
</comment>